<comment type="caution">
    <text evidence="1">The sequence shown here is derived from an EMBL/GenBank/DDBJ whole genome shotgun (WGS) entry which is preliminary data.</text>
</comment>
<name>A0A645IB20_9ZZZZ</name>
<proteinExistence type="predicted"/>
<reference evidence="1" key="1">
    <citation type="submission" date="2019-08" db="EMBL/GenBank/DDBJ databases">
        <authorList>
            <person name="Kucharzyk K."/>
            <person name="Murdoch R.W."/>
            <person name="Higgins S."/>
            <person name="Loffler F."/>
        </authorList>
    </citation>
    <scope>NUCLEOTIDE SEQUENCE</scope>
</reference>
<sequence length="37" mass="4331">MQHQAEVFDMLKKGIINPDIEEIIKKVAKDTAEQYKK</sequence>
<organism evidence="1">
    <name type="scientific">bioreactor metagenome</name>
    <dbReference type="NCBI Taxonomy" id="1076179"/>
    <lineage>
        <taxon>unclassified sequences</taxon>
        <taxon>metagenomes</taxon>
        <taxon>ecological metagenomes</taxon>
    </lineage>
</organism>
<evidence type="ECO:0000313" key="1">
    <source>
        <dbReference type="EMBL" id="MPN48455.1"/>
    </source>
</evidence>
<accession>A0A645IB20</accession>
<protein>
    <submittedName>
        <fullName evidence="1">Uncharacterized protein</fullName>
    </submittedName>
</protein>
<dbReference type="EMBL" id="VSSQ01110789">
    <property type="protein sequence ID" value="MPN48455.1"/>
    <property type="molecule type" value="Genomic_DNA"/>
</dbReference>
<dbReference type="AlphaFoldDB" id="A0A645IB20"/>
<gene>
    <name evidence="1" type="ORF">SDC9_196062</name>
</gene>